<dbReference type="GO" id="GO:0003677">
    <property type="term" value="F:DNA binding"/>
    <property type="evidence" value="ECO:0007669"/>
    <property type="project" value="UniProtKB-KW"/>
</dbReference>
<evidence type="ECO:0000256" key="1">
    <source>
        <dbReference type="ARBA" id="ARBA00010923"/>
    </source>
</evidence>
<dbReference type="eggNOG" id="COG0732">
    <property type="taxonomic scope" value="Bacteria"/>
</dbReference>
<dbReference type="GO" id="GO:0009307">
    <property type="term" value="P:DNA restriction-modification system"/>
    <property type="evidence" value="ECO:0007669"/>
    <property type="project" value="UniProtKB-KW"/>
</dbReference>
<accession>D3VBW9</accession>
<dbReference type="RefSeq" id="WP_013185374.1">
    <property type="nucleotide sequence ID" value="NC_014228.1"/>
</dbReference>
<evidence type="ECO:0000313" key="5">
    <source>
        <dbReference type="EMBL" id="CBJ91958.1"/>
    </source>
</evidence>
<dbReference type="REBASE" id="26674">
    <property type="entry name" value="S.XnePORF3931P"/>
</dbReference>
<dbReference type="KEGG" id="xne:XNC1_3930"/>
<dbReference type="SUPFAM" id="SSF116734">
    <property type="entry name" value="DNA methylase specificity domain"/>
    <property type="match status" value="2"/>
</dbReference>
<reference evidence="5 6" key="1">
    <citation type="journal article" date="2011" name="PLoS ONE">
        <title>The entomopathogenic bacterial endosymbionts xenorhabdus and photorhabdus: convergent lifestyles from divergent genomes.</title>
        <authorList>
            <person name="Chaston J.M."/>
            <person name="Suen G."/>
            <person name="Tucker S.L."/>
            <person name="Andersen A.W."/>
            <person name="Bhasin A."/>
            <person name="Bode E."/>
            <person name="Bode H.B."/>
            <person name="Brachmann A.O."/>
            <person name="Cowles C.E."/>
            <person name="Cowles K.N."/>
            <person name="Darby C."/>
            <person name="de Leon L."/>
            <person name="Drace K."/>
            <person name="Du Z."/>
            <person name="Givaudan A."/>
            <person name="Herbert Tran E.E."/>
            <person name="Jewell K.A."/>
            <person name="Knack J.J."/>
            <person name="Krasomil-Osterfeld K.C."/>
            <person name="Kukor R."/>
            <person name="Lanois A."/>
            <person name="Latreille P."/>
            <person name="Leimgruber N.K."/>
            <person name="Lipke C.M."/>
            <person name="Liu R."/>
            <person name="Lu X."/>
            <person name="Martens E.C."/>
            <person name="Marri P.R."/>
            <person name="Medigue C."/>
            <person name="Menard M.L."/>
            <person name="Miller N.M."/>
            <person name="Morales-Soto N."/>
            <person name="Norton S."/>
            <person name="Ogier J.C."/>
            <person name="Orchard S.S."/>
            <person name="Park D."/>
            <person name="Park Y."/>
            <person name="Qurollo B.A."/>
            <person name="Sugar D.R."/>
            <person name="Richards G.R."/>
            <person name="Rouy Z."/>
            <person name="Slominski B."/>
            <person name="Slominski K."/>
            <person name="Snyder H."/>
            <person name="Tjaden B.C."/>
            <person name="van der Hoeven R."/>
            <person name="Welch R.D."/>
            <person name="Wheeler C."/>
            <person name="Xiang B."/>
            <person name="Barbazuk B."/>
            <person name="Gaudriault S."/>
            <person name="Goodner B."/>
            <person name="Slater S.C."/>
            <person name="Forst S."/>
            <person name="Goldman B.S."/>
            <person name="Goodrich-Blair H."/>
        </authorList>
    </citation>
    <scope>NUCLEOTIDE SEQUENCE [LARGE SCALE GENOMIC DNA]</scope>
    <source>
        <strain evidence="6">ATCC 19061 / DSM 3370 / CCUG 14189 / LMG 1036 / NCIMB 9965 / AN6</strain>
    </source>
</reference>
<dbReference type="Gene3D" id="3.90.220.20">
    <property type="entry name" value="DNA methylase specificity domains"/>
    <property type="match status" value="2"/>
</dbReference>
<evidence type="ECO:0000256" key="2">
    <source>
        <dbReference type="ARBA" id="ARBA00022747"/>
    </source>
</evidence>
<dbReference type="GeneID" id="24904286"/>
<dbReference type="PANTHER" id="PTHR43140">
    <property type="entry name" value="TYPE-1 RESTRICTION ENZYME ECOKI SPECIFICITY PROTEIN"/>
    <property type="match status" value="1"/>
</dbReference>
<sequence length="429" mass="49048">MGKYRAYPEYKDSGVEWLGKIPKHWNVCRLKHLIIIRNGQDYKMVQSDAGYPVIGSGGQFAFSTQYMYDKPSVLLGRKGTIDKPLYVNEPFWTVDTMYYTEMRDDVDAKYLYYLAVTIQFDRYSTSTALPSMTQENLGNYFFAVSNEITERLLISTFLDHETAKIDILIEKQQQLIKLLKEKRQAVISHAVTKGLNLDVPMKDSGVEWLGYIPSEWDIVRLKYIVALTGDKAPQSTEKYVGMENISSKSGKYIMTKNALPEGVSNSFKKGDVLFGKLRPYLAKSWLAEFSGICSSEFLVLHSLKVHPKFLNYYMLTDAFIDQVNSSTYGSKMPRASWDFIGLLPVPITTYKSTEKIANFLGQKTSKIDMLLEKQQKVIKLLQERRTSLISAAVTGKIDIRNWQAPVTHQASDHSAYQSHLYRHDFSTAR</sequence>
<evidence type="ECO:0000256" key="3">
    <source>
        <dbReference type="ARBA" id="ARBA00023125"/>
    </source>
</evidence>
<protein>
    <submittedName>
        <fullName evidence="5">Type I restriction-modification</fullName>
    </submittedName>
</protein>
<keyword evidence="6" id="KW-1185">Reference proteome</keyword>
<dbReference type="CDD" id="cd17288">
    <property type="entry name" value="RMtype1_S_LlaAI06ORF1089P_TRD1-CR1_like"/>
    <property type="match status" value="1"/>
</dbReference>
<evidence type="ECO:0000259" key="4">
    <source>
        <dbReference type="Pfam" id="PF01420"/>
    </source>
</evidence>
<comment type="similarity">
    <text evidence="1">Belongs to the type-I restriction system S methylase family.</text>
</comment>
<organism evidence="5 6">
    <name type="scientific">Xenorhabdus nematophila (strain ATCC 19061 / DSM 3370 / CCUG 14189 / LMG 1036 / NCIMB 9965 / AN6)</name>
    <dbReference type="NCBI Taxonomy" id="406817"/>
    <lineage>
        <taxon>Bacteria</taxon>
        <taxon>Pseudomonadati</taxon>
        <taxon>Pseudomonadota</taxon>
        <taxon>Gammaproteobacteria</taxon>
        <taxon>Enterobacterales</taxon>
        <taxon>Morganellaceae</taxon>
        <taxon>Xenorhabdus</taxon>
    </lineage>
</organism>
<dbReference type="HOGENOM" id="CLU_021095_1_2_6"/>
<gene>
    <name evidence="5" type="ordered locus">XNC1_3930</name>
</gene>
<dbReference type="AlphaFoldDB" id="D3VBW9"/>
<keyword evidence="2" id="KW-0680">Restriction system</keyword>
<dbReference type="STRING" id="406817.XNC1_3930"/>
<evidence type="ECO:0000313" key="6">
    <source>
        <dbReference type="Proteomes" id="UP000008075"/>
    </source>
</evidence>
<proteinExistence type="inferred from homology"/>
<dbReference type="InterPro" id="IPR044946">
    <property type="entry name" value="Restrct_endonuc_typeI_TRD_sf"/>
</dbReference>
<dbReference type="Pfam" id="PF01420">
    <property type="entry name" value="Methylase_S"/>
    <property type="match status" value="1"/>
</dbReference>
<name>D3VBW9_XENNA</name>
<dbReference type="Proteomes" id="UP000008075">
    <property type="component" value="Chromosome"/>
</dbReference>
<dbReference type="InterPro" id="IPR051212">
    <property type="entry name" value="Type-I_RE_S_subunit"/>
</dbReference>
<keyword evidence="3" id="KW-0238">DNA-binding</keyword>
<dbReference type="PANTHER" id="PTHR43140:SF1">
    <property type="entry name" value="TYPE I RESTRICTION ENZYME ECOKI SPECIFICITY SUBUNIT"/>
    <property type="match status" value="1"/>
</dbReference>
<dbReference type="EMBL" id="FN667742">
    <property type="protein sequence ID" value="CBJ91958.1"/>
    <property type="molecule type" value="Genomic_DNA"/>
</dbReference>
<feature type="domain" description="Type I restriction modification DNA specificity" evidence="4">
    <location>
        <begin position="22"/>
        <end position="169"/>
    </location>
</feature>
<dbReference type="InterPro" id="IPR000055">
    <property type="entry name" value="Restrct_endonuc_typeI_TRD"/>
</dbReference>